<feature type="transmembrane region" description="Helical" evidence="2">
    <location>
        <begin position="6"/>
        <end position="24"/>
    </location>
</feature>
<evidence type="ECO:0000256" key="1">
    <source>
        <dbReference type="SAM" id="MobiDB-lite"/>
    </source>
</evidence>
<accession>A0ABV3QB47</accession>
<feature type="region of interest" description="Disordered" evidence="1">
    <location>
        <begin position="81"/>
        <end position="118"/>
    </location>
</feature>
<evidence type="ECO:0000313" key="4">
    <source>
        <dbReference type="Proteomes" id="UP001556220"/>
    </source>
</evidence>
<dbReference type="RefSeq" id="WP_367853005.1">
    <property type="nucleotide sequence ID" value="NZ_JBFOHK010000001.1"/>
</dbReference>
<evidence type="ECO:0000256" key="2">
    <source>
        <dbReference type="SAM" id="Phobius"/>
    </source>
</evidence>
<keyword evidence="2" id="KW-0812">Transmembrane</keyword>
<comment type="caution">
    <text evidence="3">The sequence shown here is derived from an EMBL/GenBank/DDBJ whole genome shotgun (WGS) entry which is preliminary data.</text>
</comment>
<evidence type="ECO:0000313" key="3">
    <source>
        <dbReference type="EMBL" id="MEW9570937.1"/>
    </source>
</evidence>
<reference evidence="3 4" key="1">
    <citation type="submission" date="2024-06" db="EMBL/GenBank/DDBJ databases">
        <authorList>
            <person name="Woo H."/>
        </authorList>
    </citation>
    <scope>NUCLEOTIDE SEQUENCE [LARGE SCALE GENOMIC DNA]</scope>
    <source>
        <strain evidence="3 4">Si-c</strain>
    </source>
</reference>
<keyword evidence="2" id="KW-0472">Membrane</keyword>
<organism evidence="3 4">
    <name type="scientific">Rhodanobacter lycopersici</name>
    <dbReference type="NCBI Taxonomy" id="3162487"/>
    <lineage>
        <taxon>Bacteria</taxon>
        <taxon>Pseudomonadati</taxon>
        <taxon>Pseudomonadota</taxon>
        <taxon>Gammaproteobacteria</taxon>
        <taxon>Lysobacterales</taxon>
        <taxon>Rhodanobacteraceae</taxon>
        <taxon>Rhodanobacter</taxon>
    </lineage>
</organism>
<keyword evidence="4" id="KW-1185">Reference proteome</keyword>
<protein>
    <submittedName>
        <fullName evidence="3">DUF6587 family protein</fullName>
    </submittedName>
</protein>
<dbReference type="EMBL" id="JBFOHK010000001">
    <property type="protein sequence ID" value="MEW9570937.1"/>
    <property type="molecule type" value="Genomic_DNA"/>
</dbReference>
<dbReference type="Pfam" id="PF20228">
    <property type="entry name" value="DUF6587"/>
    <property type="match status" value="1"/>
</dbReference>
<proteinExistence type="predicted"/>
<feature type="compositionally biased region" description="Low complexity" evidence="1">
    <location>
        <begin position="81"/>
        <end position="103"/>
    </location>
</feature>
<name>A0ABV3QB47_9GAMM</name>
<dbReference type="InterPro" id="IPR046494">
    <property type="entry name" value="DUF6587"/>
</dbReference>
<dbReference type="Proteomes" id="UP001556220">
    <property type="component" value="Unassembled WGS sequence"/>
</dbReference>
<sequence length="118" mass="12394">MSTGLLIQYIVLGLVVAASVLVVFRKLAPQLTNRWLAAASIRLARRRDSHLAQVLSRRLQPKQATGNCADGCATCGACGSKKPAAAAPAPAASRGPGASGHARMAVEPMPLHFRPRSR</sequence>
<keyword evidence="2" id="KW-1133">Transmembrane helix</keyword>
<gene>
    <name evidence="3" type="ORF">ABQJ54_04185</name>
</gene>